<accession>A0A9J6FTL8</accession>
<keyword evidence="2" id="KW-1185">Reference proteome</keyword>
<name>A0A9J6FTL8_HAELO</name>
<dbReference type="EMBL" id="JABSTR010000004">
    <property type="protein sequence ID" value="KAH9366626.1"/>
    <property type="molecule type" value="Genomic_DNA"/>
</dbReference>
<dbReference type="VEuPathDB" id="VectorBase:HLOH_049925"/>
<proteinExistence type="predicted"/>
<gene>
    <name evidence="1" type="ORF">HPB48_021115</name>
</gene>
<protein>
    <submittedName>
        <fullName evidence="1">Uncharacterized protein</fullName>
    </submittedName>
</protein>
<sequence length="186" mass="21170">MRLPQVLLCFAQVGSRPSLFAKRTSNANLLLLPSPSVLCDLVRECVFVGKLPTVSAVDIDVNPGPPNEDPAQSSNDVLFLLKSLNAKIDKIILKCFRKLNDVKEIQLNWQKEITEITKDYRLWKKKWPRPRDAHCPTFLISVAEAVRHETVHLQVALTKLKTDLAVKTLSFMVYLTVHRIMGRIRD</sequence>
<comment type="caution">
    <text evidence="1">The sequence shown here is derived from an EMBL/GenBank/DDBJ whole genome shotgun (WGS) entry which is preliminary data.</text>
</comment>
<evidence type="ECO:0000313" key="2">
    <source>
        <dbReference type="Proteomes" id="UP000821853"/>
    </source>
</evidence>
<organism evidence="1 2">
    <name type="scientific">Haemaphysalis longicornis</name>
    <name type="common">Bush tick</name>
    <dbReference type="NCBI Taxonomy" id="44386"/>
    <lineage>
        <taxon>Eukaryota</taxon>
        <taxon>Metazoa</taxon>
        <taxon>Ecdysozoa</taxon>
        <taxon>Arthropoda</taxon>
        <taxon>Chelicerata</taxon>
        <taxon>Arachnida</taxon>
        <taxon>Acari</taxon>
        <taxon>Parasitiformes</taxon>
        <taxon>Ixodida</taxon>
        <taxon>Ixodoidea</taxon>
        <taxon>Ixodidae</taxon>
        <taxon>Haemaphysalinae</taxon>
        <taxon>Haemaphysalis</taxon>
    </lineage>
</organism>
<reference evidence="1 2" key="1">
    <citation type="journal article" date="2020" name="Cell">
        <title>Large-Scale Comparative Analyses of Tick Genomes Elucidate Their Genetic Diversity and Vector Capacities.</title>
        <authorList>
            <consortium name="Tick Genome and Microbiome Consortium (TIGMIC)"/>
            <person name="Jia N."/>
            <person name="Wang J."/>
            <person name="Shi W."/>
            <person name="Du L."/>
            <person name="Sun Y."/>
            <person name="Zhan W."/>
            <person name="Jiang J.F."/>
            <person name="Wang Q."/>
            <person name="Zhang B."/>
            <person name="Ji P."/>
            <person name="Bell-Sakyi L."/>
            <person name="Cui X.M."/>
            <person name="Yuan T.T."/>
            <person name="Jiang B.G."/>
            <person name="Yang W.F."/>
            <person name="Lam T.T."/>
            <person name="Chang Q.C."/>
            <person name="Ding S.J."/>
            <person name="Wang X.J."/>
            <person name="Zhu J.G."/>
            <person name="Ruan X.D."/>
            <person name="Zhao L."/>
            <person name="Wei J.T."/>
            <person name="Ye R.Z."/>
            <person name="Que T.C."/>
            <person name="Du C.H."/>
            <person name="Zhou Y.H."/>
            <person name="Cheng J.X."/>
            <person name="Dai P.F."/>
            <person name="Guo W.B."/>
            <person name="Han X.H."/>
            <person name="Huang E.J."/>
            <person name="Li L.F."/>
            <person name="Wei W."/>
            <person name="Gao Y.C."/>
            <person name="Liu J.Z."/>
            <person name="Shao H.Z."/>
            <person name="Wang X."/>
            <person name="Wang C.C."/>
            <person name="Yang T.C."/>
            <person name="Huo Q.B."/>
            <person name="Li W."/>
            <person name="Chen H.Y."/>
            <person name="Chen S.E."/>
            <person name="Zhou L.G."/>
            <person name="Ni X.B."/>
            <person name="Tian J.H."/>
            <person name="Sheng Y."/>
            <person name="Liu T."/>
            <person name="Pan Y.S."/>
            <person name="Xia L.Y."/>
            <person name="Li J."/>
            <person name="Zhao F."/>
            <person name="Cao W.C."/>
        </authorList>
    </citation>
    <scope>NUCLEOTIDE SEQUENCE [LARGE SCALE GENOMIC DNA]</scope>
    <source>
        <strain evidence="1">HaeL-2018</strain>
    </source>
</reference>
<evidence type="ECO:0000313" key="1">
    <source>
        <dbReference type="EMBL" id="KAH9366626.1"/>
    </source>
</evidence>
<dbReference type="Proteomes" id="UP000821853">
    <property type="component" value="Chromosome 2"/>
</dbReference>
<dbReference type="AlphaFoldDB" id="A0A9J6FTL8"/>